<dbReference type="AlphaFoldDB" id="A0A9W7ZUW5"/>
<dbReference type="OrthoDB" id="9984275at2759"/>
<feature type="compositionally biased region" description="Basic and acidic residues" evidence="1">
    <location>
        <begin position="400"/>
        <end position="413"/>
    </location>
</feature>
<dbReference type="Pfam" id="PF00339">
    <property type="entry name" value="Arrestin_N"/>
    <property type="match status" value="1"/>
</dbReference>
<feature type="region of interest" description="Disordered" evidence="1">
    <location>
        <begin position="400"/>
        <end position="430"/>
    </location>
</feature>
<dbReference type="InterPro" id="IPR050357">
    <property type="entry name" value="Arrestin_domain-protein"/>
</dbReference>
<feature type="domain" description="Arrestin-like N-terminal" evidence="2">
    <location>
        <begin position="23"/>
        <end position="147"/>
    </location>
</feature>
<organism evidence="3 4">
    <name type="scientific">Mycoemilia scoparia</name>
    <dbReference type="NCBI Taxonomy" id="417184"/>
    <lineage>
        <taxon>Eukaryota</taxon>
        <taxon>Fungi</taxon>
        <taxon>Fungi incertae sedis</taxon>
        <taxon>Zoopagomycota</taxon>
        <taxon>Kickxellomycotina</taxon>
        <taxon>Kickxellomycetes</taxon>
        <taxon>Kickxellales</taxon>
        <taxon>Kickxellaceae</taxon>
        <taxon>Mycoemilia</taxon>
    </lineage>
</organism>
<keyword evidence="4" id="KW-1185">Reference proteome</keyword>
<dbReference type="InterPro" id="IPR014752">
    <property type="entry name" value="Arrestin-like_C"/>
</dbReference>
<dbReference type="Gene3D" id="2.60.40.640">
    <property type="match status" value="1"/>
</dbReference>
<evidence type="ECO:0000313" key="3">
    <source>
        <dbReference type="EMBL" id="KAJ1913624.1"/>
    </source>
</evidence>
<dbReference type="PANTHER" id="PTHR11188:SF17">
    <property type="entry name" value="FI21816P1"/>
    <property type="match status" value="1"/>
</dbReference>
<accession>A0A9W7ZUW5</accession>
<dbReference type="GO" id="GO:0015031">
    <property type="term" value="P:protein transport"/>
    <property type="evidence" value="ECO:0007669"/>
    <property type="project" value="TreeGrafter"/>
</dbReference>
<sequence length="473" mass="53672">MSNESIINFRVVLPAGALAHHHRPGDNLNGKVSLTVGKVLKAQRISLRFIGLETVHISPQADTPSLFATTRFEHELFNIMFPIWGYPENKSNGSPIKKKDWKEICIGTHDFSFEIKFPRINYPPTLARDGLCKIQYILQAQIERPGSLLNSSVSSNKEEILFEPMIFPTTLPRAISETSEESTNKWETKVGLDFECSKSEAQPGDVVCIKVEAKSPSTEYVIRSAIVQLVEVVEQRALIRGSEKSCSTTRYIDKWLLDPAKQFSNVPEKPKPERTRRVRSNNKPILQSFVHLKLPWELKPCQSPSVSISYEFHVSVRVSKVDDSILTNVKNFTLQTWPRATFCYPISVIHVDPQSISPDAFSNSYMNPAYNIENIRIPSYLEDGQLPTINFYDERQDYHNGDQKLPLDGDKKGYNGGSYVQPPPPRPSVSHIDSSNIISGAYKFTPWDESNPLWKEYMEKKQKSIISRASTSH</sequence>
<name>A0A9W7ZUW5_9FUNG</name>
<evidence type="ECO:0000256" key="1">
    <source>
        <dbReference type="SAM" id="MobiDB-lite"/>
    </source>
</evidence>
<proteinExistence type="predicted"/>
<dbReference type="PANTHER" id="PTHR11188">
    <property type="entry name" value="ARRESTIN DOMAIN CONTAINING PROTEIN"/>
    <property type="match status" value="1"/>
</dbReference>
<dbReference type="GO" id="GO:0005737">
    <property type="term" value="C:cytoplasm"/>
    <property type="evidence" value="ECO:0007669"/>
    <property type="project" value="TreeGrafter"/>
</dbReference>
<dbReference type="InterPro" id="IPR014756">
    <property type="entry name" value="Ig_E-set"/>
</dbReference>
<dbReference type="EMBL" id="JANBPU010000250">
    <property type="protein sequence ID" value="KAJ1913624.1"/>
    <property type="molecule type" value="Genomic_DNA"/>
</dbReference>
<evidence type="ECO:0000259" key="2">
    <source>
        <dbReference type="Pfam" id="PF00339"/>
    </source>
</evidence>
<gene>
    <name evidence="3" type="ORF">H4219_005133</name>
</gene>
<dbReference type="InterPro" id="IPR011021">
    <property type="entry name" value="Arrestin-like_N"/>
</dbReference>
<reference evidence="3" key="1">
    <citation type="submission" date="2022-07" db="EMBL/GenBank/DDBJ databases">
        <title>Phylogenomic reconstructions and comparative analyses of Kickxellomycotina fungi.</title>
        <authorList>
            <person name="Reynolds N.K."/>
            <person name="Stajich J.E."/>
            <person name="Barry K."/>
            <person name="Grigoriev I.V."/>
            <person name="Crous P."/>
            <person name="Smith M.E."/>
        </authorList>
    </citation>
    <scope>NUCLEOTIDE SEQUENCE</scope>
    <source>
        <strain evidence="3">NBRC 100468</strain>
    </source>
</reference>
<comment type="caution">
    <text evidence="3">The sequence shown here is derived from an EMBL/GenBank/DDBJ whole genome shotgun (WGS) entry which is preliminary data.</text>
</comment>
<protein>
    <recommendedName>
        <fullName evidence="2">Arrestin-like N-terminal domain-containing protein</fullName>
    </recommendedName>
</protein>
<dbReference type="Proteomes" id="UP001150538">
    <property type="component" value="Unassembled WGS sequence"/>
</dbReference>
<dbReference type="SUPFAM" id="SSF81296">
    <property type="entry name" value="E set domains"/>
    <property type="match status" value="1"/>
</dbReference>
<evidence type="ECO:0000313" key="4">
    <source>
        <dbReference type="Proteomes" id="UP001150538"/>
    </source>
</evidence>